<dbReference type="EMBL" id="AP023359">
    <property type="protein sequence ID" value="BCJ66847.1"/>
    <property type="molecule type" value="Genomic_DNA"/>
</dbReference>
<protein>
    <submittedName>
        <fullName evidence="2">Uncharacterized protein</fullName>
    </submittedName>
</protein>
<keyword evidence="3" id="KW-1185">Reference proteome</keyword>
<dbReference type="AlphaFoldDB" id="A0A810N0D2"/>
<evidence type="ECO:0000313" key="3">
    <source>
        <dbReference type="Proteomes" id="UP000680866"/>
    </source>
</evidence>
<proteinExistence type="predicted"/>
<feature type="compositionally biased region" description="Low complexity" evidence="1">
    <location>
        <begin position="141"/>
        <end position="153"/>
    </location>
</feature>
<evidence type="ECO:0000313" key="2">
    <source>
        <dbReference type="EMBL" id="BCJ66847.1"/>
    </source>
</evidence>
<evidence type="ECO:0000256" key="1">
    <source>
        <dbReference type="SAM" id="MobiDB-lite"/>
    </source>
</evidence>
<accession>A0A810N0D2</accession>
<reference evidence="2" key="1">
    <citation type="submission" date="2020-08" db="EMBL/GenBank/DDBJ databases">
        <title>Whole genome shotgun sequence of Polymorphospora rubra NBRC 101157.</title>
        <authorList>
            <person name="Komaki H."/>
            <person name="Tamura T."/>
        </authorList>
    </citation>
    <scope>NUCLEOTIDE SEQUENCE</scope>
    <source>
        <strain evidence="2">NBRC 101157</strain>
    </source>
</reference>
<sequence length="213" mass="22310">MATVPAAVGGVPSVIEAASRIEHRSGKIPGTRAARFYGYVSGLRIPVGSVLRCGVPTLLFAGLRAQVPLLFAGLPTHVSLLFAGLRAQVPLLFAGLPAQVALAAAQVFLPTLEHLTILSGLLRLQRPQEFRIVLGAGGRGRSTTGRASGRTGRPAQKYAPGPSSGTKRMTRIHTARGRARSCAFSGVRQLISAAAASATCATNRKRNRRAISQ</sequence>
<dbReference type="KEGG" id="pry:Prubr_38680"/>
<dbReference type="Proteomes" id="UP000680866">
    <property type="component" value="Chromosome"/>
</dbReference>
<organism evidence="2 3">
    <name type="scientific">Polymorphospora rubra</name>
    <dbReference type="NCBI Taxonomy" id="338584"/>
    <lineage>
        <taxon>Bacteria</taxon>
        <taxon>Bacillati</taxon>
        <taxon>Actinomycetota</taxon>
        <taxon>Actinomycetes</taxon>
        <taxon>Micromonosporales</taxon>
        <taxon>Micromonosporaceae</taxon>
        <taxon>Polymorphospora</taxon>
    </lineage>
</organism>
<name>A0A810N0D2_9ACTN</name>
<feature type="region of interest" description="Disordered" evidence="1">
    <location>
        <begin position="139"/>
        <end position="170"/>
    </location>
</feature>
<gene>
    <name evidence="2" type="ORF">Prubr_38680</name>
</gene>